<dbReference type="OrthoDB" id="9793516at2"/>
<name>A0A1M4TL26_9BACT</name>
<feature type="domain" description="Thiamine-binding protein" evidence="3">
    <location>
        <begin position="4"/>
        <end position="95"/>
    </location>
</feature>
<dbReference type="STRING" id="1121391.SAMN02745206_00309"/>
<comment type="similarity">
    <text evidence="1">Belongs to the UPF0045 family.</text>
</comment>
<dbReference type="Pfam" id="PF01910">
    <property type="entry name" value="Thiamine_BP"/>
    <property type="match status" value="1"/>
</dbReference>
<dbReference type="Gene3D" id="3.30.70.930">
    <property type="match status" value="1"/>
</dbReference>
<dbReference type="SUPFAM" id="SSF89957">
    <property type="entry name" value="MTH1187/YkoF-like"/>
    <property type="match status" value="1"/>
</dbReference>
<feature type="compositionally biased region" description="Basic and acidic residues" evidence="2">
    <location>
        <begin position="79"/>
        <end position="99"/>
    </location>
</feature>
<evidence type="ECO:0000256" key="2">
    <source>
        <dbReference type="SAM" id="MobiDB-lite"/>
    </source>
</evidence>
<dbReference type="GO" id="GO:0005829">
    <property type="term" value="C:cytosol"/>
    <property type="evidence" value="ECO:0007669"/>
    <property type="project" value="TreeGrafter"/>
</dbReference>
<evidence type="ECO:0000313" key="5">
    <source>
        <dbReference type="Proteomes" id="UP000184076"/>
    </source>
</evidence>
<dbReference type="PANTHER" id="PTHR33777:SF1">
    <property type="entry name" value="UPF0045 PROTEIN ECM15"/>
    <property type="match status" value="1"/>
</dbReference>
<proteinExistence type="inferred from homology"/>
<protein>
    <submittedName>
        <fullName evidence="4">Uncharacterized protein, MTH1187 family</fullName>
    </submittedName>
</protein>
<reference evidence="5" key="1">
    <citation type="submission" date="2016-11" db="EMBL/GenBank/DDBJ databases">
        <authorList>
            <person name="Varghese N."/>
            <person name="Submissions S."/>
        </authorList>
    </citation>
    <scope>NUCLEOTIDE SEQUENCE [LARGE SCALE GENOMIC DNA]</scope>
    <source>
        <strain evidence="5">DSM 9756</strain>
    </source>
</reference>
<accession>A0A1M4TL26</accession>
<evidence type="ECO:0000259" key="3">
    <source>
        <dbReference type="Pfam" id="PF01910"/>
    </source>
</evidence>
<dbReference type="AlphaFoldDB" id="A0A1M4TL26"/>
<dbReference type="RefSeq" id="WP_073036296.1">
    <property type="nucleotide sequence ID" value="NZ_FQVB01000004.1"/>
</dbReference>
<dbReference type="NCBIfam" id="TIGR00106">
    <property type="entry name" value="MTH1187 family thiamine-binding protein"/>
    <property type="match status" value="1"/>
</dbReference>
<keyword evidence="5" id="KW-1185">Reference proteome</keyword>
<dbReference type="InterPro" id="IPR051614">
    <property type="entry name" value="UPF0045_domain"/>
</dbReference>
<evidence type="ECO:0000256" key="1">
    <source>
        <dbReference type="ARBA" id="ARBA00010272"/>
    </source>
</evidence>
<dbReference type="InterPro" id="IPR029756">
    <property type="entry name" value="MTH1187/YkoF-like"/>
</dbReference>
<dbReference type="EMBL" id="FQVB01000004">
    <property type="protein sequence ID" value="SHE45064.1"/>
    <property type="molecule type" value="Genomic_DNA"/>
</dbReference>
<organism evidence="4 5">
    <name type="scientific">Desulfacinum infernum DSM 9756</name>
    <dbReference type="NCBI Taxonomy" id="1121391"/>
    <lineage>
        <taxon>Bacteria</taxon>
        <taxon>Pseudomonadati</taxon>
        <taxon>Thermodesulfobacteriota</taxon>
        <taxon>Syntrophobacteria</taxon>
        <taxon>Syntrophobacterales</taxon>
        <taxon>Syntrophobacteraceae</taxon>
        <taxon>Desulfacinum</taxon>
    </lineage>
</organism>
<feature type="region of interest" description="Disordered" evidence="2">
    <location>
        <begin position="79"/>
        <end position="108"/>
    </location>
</feature>
<evidence type="ECO:0000313" key="4">
    <source>
        <dbReference type="EMBL" id="SHE45064.1"/>
    </source>
</evidence>
<dbReference type="Proteomes" id="UP000184076">
    <property type="component" value="Unassembled WGS sequence"/>
</dbReference>
<gene>
    <name evidence="4" type="ORF">SAMN02745206_00309</name>
</gene>
<sequence length="108" mass="12015">MAIVEVSVVPLGTGDTSLSSYVAKAVKIVEESGLEYELTGMGTILYGKLDDILQIVRRMHESCFERGARRVLTHLRIDDRRDKPSSPREKVDSVRKKLIGEPQEEGAS</sequence>
<dbReference type="PANTHER" id="PTHR33777">
    <property type="entry name" value="UPF0045 PROTEIN ECM15"/>
    <property type="match status" value="1"/>
</dbReference>
<dbReference type="InterPro" id="IPR002767">
    <property type="entry name" value="Thiamine_BP"/>
</dbReference>